<keyword evidence="3 5" id="KW-0697">Rotamase</keyword>
<dbReference type="PANTHER" id="PTHR10516:SF443">
    <property type="entry name" value="FK506-BINDING PROTEIN 59-RELATED"/>
    <property type="match status" value="1"/>
</dbReference>
<evidence type="ECO:0000259" key="7">
    <source>
        <dbReference type="PROSITE" id="PS50059"/>
    </source>
</evidence>
<dbReference type="EMBL" id="ASPP01007467">
    <property type="protein sequence ID" value="ETO27086.1"/>
    <property type="molecule type" value="Genomic_DNA"/>
</dbReference>
<organism evidence="8 9">
    <name type="scientific">Reticulomyxa filosa</name>
    <dbReference type="NCBI Taxonomy" id="46433"/>
    <lineage>
        <taxon>Eukaryota</taxon>
        <taxon>Sar</taxon>
        <taxon>Rhizaria</taxon>
        <taxon>Retaria</taxon>
        <taxon>Foraminifera</taxon>
        <taxon>Monothalamids</taxon>
        <taxon>Reticulomyxidae</taxon>
        <taxon>Reticulomyxa</taxon>
    </lineage>
</organism>
<reference evidence="8 9" key="1">
    <citation type="journal article" date="2013" name="Curr. Biol.">
        <title>The Genome of the Foraminiferan Reticulomyxa filosa.</title>
        <authorList>
            <person name="Glockner G."/>
            <person name="Hulsmann N."/>
            <person name="Schleicher M."/>
            <person name="Noegel A.A."/>
            <person name="Eichinger L."/>
            <person name="Gallinger C."/>
            <person name="Pawlowski J."/>
            <person name="Sierra R."/>
            <person name="Euteneuer U."/>
            <person name="Pillet L."/>
            <person name="Moustafa A."/>
            <person name="Platzer M."/>
            <person name="Groth M."/>
            <person name="Szafranski K."/>
            <person name="Schliwa M."/>
        </authorList>
    </citation>
    <scope>NUCLEOTIDE SEQUENCE [LARGE SCALE GENOMIC DNA]</scope>
</reference>
<comment type="catalytic activity">
    <reaction evidence="1 5">
        <text>[protein]-peptidylproline (omega=180) = [protein]-peptidylproline (omega=0)</text>
        <dbReference type="Rhea" id="RHEA:16237"/>
        <dbReference type="Rhea" id="RHEA-COMP:10747"/>
        <dbReference type="Rhea" id="RHEA-COMP:10748"/>
        <dbReference type="ChEBI" id="CHEBI:83833"/>
        <dbReference type="ChEBI" id="CHEBI:83834"/>
        <dbReference type="EC" id="5.2.1.8"/>
    </reaction>
</comment>
<comment type="caution">
    <text evidence="8">The sequence shown here is derived from an EMBL/GenBank/DDBJ whole genome shotgun (WGS) entry which is preliminary data.</text>
</comment>
<feature type="domain" description="PPIase FKBP-type" evidence="7">
    <location>
        <begin position="95"/>
        <end position="202"/>
    </location>
</feature>
<feature type="region of interest" description="Disordered" evidence="6">
    <location>
        <begin position="1"/>
        <end position="32"/>
    </location>
</feature>
<dbReference type="Gene3D" id="3.10.50.40">
    <property type="match status" value="1"/>
</dbReference>
<evidence type="ECO:0000256" key="3">
    <source>
        <dbReference type="ARBA" id="ARBA00023110"/>
    </source>
</evidence>
<dbReference type="OrthoDB" id="1902587at2759"/>
<proteinExistence type="predicted"/>
<evidence type="ECO:0000313" key="8">
    <source>
        <dbReference type="EMBL" id="ETO27086.1"/>
    </source>
</evidence>
<name>X6NM48_RETFI</name>
<dbReference type="AlphaFoldDB" id="X6NM48"/>
<gene>
    <name evidence="8" type="ORF">RFI_10044</name>
</gene>
<evidence type="ECO:0000256" key="5">
    <source>
        <dbReference type="PROSITE-ProRule" id="PRU00277"/>
    </source>
</evidence>
<dbReference type="InterPro" id="IPR050689">
    <property type="entry name" value="FKBP-type_PPIase"/>
</dbReference>
<dbReference type="Proteomes" id="UP000023152">
    <property type="component" value="Unassembled WGS sequence"/>
</dbReference>
<dbReference type="GO" id="GO:0005737">
    <property type="term" value="C:cytoplasm"/>
    <property type="evidence" value="ECO:0007669"/>
    <property type="project" value="TreeGrafter"/>
</dbReference>
<dbReference type="SUPFAM" id="SSF54534">
    <property type="entry name" value="FKBP-like"/>
    <property type="match status" value="1"/>
</dbReference>
<dbReference type="GO" id="GO:0003755">
    <property type="term" value="F:peptidyl-prolyl cis-trans isomerase activity"/>
    <property type="evidence" value="ECO:0007669"/>
    <property type="project" value="UniProtKB-KW"/>
</dbReference>
<evidence type="ECO:0000256" key="6">
    <source>
        <dbReference type="SAM" id="MobiDB-lite"/>
    </source>
</evidence>
<dbReference type="EC" id="5.2.1.8" evidence="2 5"/>
<sequence>MPKHGSAKNKKSSKNVKNDKKKSNVGDKNSKENLKDADYSVKVRHVINYWSRTECHSDKLLPFQLLKKIVQFTYQRFERGVKVKKKHLDITWQCVHTALLNFTTFANQTVFGLVLNAGFLHGGSRHGKRNAPFDFVIGKREVIRGWDEGILKMTLGEKALLQISSDYAYGSQGRPNLSTPGEQYAIPPNSDLLFEVELLKIN</sequence>
<accession>X6NM48</accession>
<dbReference type="PANTHER" id="PTHR10516">
    <property type="entry name" value="PEPTIDYL-PROLYL CIS-TRANS ISOMERASE"/>
    <property type="match status" value="1"/>
</dbReference>
<evidence type="ECO:0000313" key="9">
    <source>
        <dbReference type="Proteomes" id="UP000023152"/>
    </source>
</evidence>
<evidence type="ECO:0000256" key="1">
    <source>
        <dbReference type="ARBA" id="ARBA00000971"/>
    </source>
</evidence>
<dbReference type="InterPro" id="IPR001179">
    <property type="entry name" value="PPIase_FKBP_dom"/>
</dbReference>
<dbReference type="InterPro" id="IPR046357">
    <property type="entry name" value="PPIase_dom_sf"/>
</dbReference>
<dbReference type="PROSITE" id="PS50059">
    <property type="entry name" value="FKBP_PPIASE"/>
    <property type="match status" value="1"/>
</dbReference>
<keyword evidence="4 5" id="KW-0413">Isomerase</keyword>
<evidence type="ECO:0000256" key="4">
    <source>
        <dbReference type="ARBA" id="ARBA00023235"/>
    </source>
</evidence>
<keyword evidence="9" id="KW-1185">Reference proteome</keyword>
<protein>
    <recommendedName>
        <fullName evidence="2 5">peptidylprolyl isomerase</fullName>
        <ecNumber evidence="2 5">5.2.1.8</ecNumber>
    </recommendedName>
</protein>
<feature type="compositionally biased region" description="Basic and acidic residues" evidence="6">
    <location>
        <begin position="16"/>
        <end position="32"/>
    </location>
</feature>
<evidence type="ECO:0000256" key="2">
    <source>
        <dbReference type="ARBA" id="ARBA00013194"/>
    </source>
</evidence>
<dbReference type="Pfam" id="PF00254">
    <property type="entry name" value="FKBP_C"/>
    <property type="match status" value="1"/>
</dbReference>
<feature type="compositionally biased region" description="Basic residues" evidence="6">
    <location>
        <begin position="1"/>
        <end position="14"/>
    </location>
</feature>